<dbReference type="Proteomes" id="UP000050640">
    <property type="component" value="Unplaced"/>
</dbReference>
<dbReference type="AlphaFoldDB" id="A0A0R3S0A1"/>
<keyword evidence="1" id="KW-1133">Transmembrane helix</keyword>
<organism evidence="2 3">
    <name type="scientific">Elaeophora elaphi</name>
    <dbReference type="NCBI Taxonomy" id="1147741"/>
    <lineage>
        <taxon>Eukaryota</taxon>
        <taxon>Metazoa</taxon>
        <taxon>Ecdysozoa</taxon>
        <taxon>Nematoda</taxon>
        <taxon>Chromadorea</taxon>
        <taxon>Rhabditida</taxon>
        <taxon>Spirurina</taxon>
        <taxon>Spiruromorpha</taxon>
        <taxon>Filarioidea</taxon>
        <taxon>Onchocercidae</taxon>
        <taxon>Elaeophora</taxon>
    </lineage>
</organism>
<evidence type="ECO:0000256" key="1">
    <source>
        <dbReference type="SAM" id="Phobius"/>
    </source>
</evidence>
<protein>
    <submittedName>
        <fullName evidence="3">Coiled-coil_56 domain-containing protein</fullName>
    </submittedName>
</protein>
<feature type="transmembrane region" description="Helical" evidence="1">
    <location>
        <begin position="74"/>
        <end position="98"/>
    </location>
</feature>
<name>A0A0R3S0A1_9BILA</name>
<sequence length="99" mass="10727">MGDKYVALNAYPKGDIMGTPAVSDVPLPGSPAAADVTPLLDQEVEVLRSVTDLYSKKFEPEKEKMKVMSRKLTIMIYVGAMALSVIAFNIGIVIGYYAL</sequence>
<proteinExistence type="predicted"/>
<keyword evidence="1" id="KW-0472">Membrane</keyword>
<accession>A0A0R3S0A1</accession>
<reference evidence="3" key="1">
    <citation type="submission" date="2017-02" db="UniProtKB">
        <authorList>
            <consortium name="WormBaseParasite"/>
        </authorList>
    </citation>
    <scope>IDENTIFICATION</scope>
</reference>
<dbReference type="WBParaSite" id="EEL_0000804401-mRNA-1">
    <property type="protein sequence ID" value="EEL_0000804401-mRNA-1"/>
    <property type="gene ID" value="EEL_0000804401"/>
</dbReference>
<evidence type="ECO:0000313" key="2">
    <source>
        <dbReference type="Proteomes" id="UP000050640"/>
    </source>
</evidence>
<evidence type="ECO:0000313" key="3">
    <source>
        <dbReference type="WBParaSite" id="EEL_0000804401-mRNA-1"/>
    </source>
</evidence>
<keyword evidence="2" id="KW-1185">Reference proteome</keyword>
<keyword evidence="1" id="KW-0812">Transmembrane</keyword>